<dbReference type="KEGG" id="tsq:D3A95_02215"/>
<gene>
    <name evidence="2" type="ORF">D3A95_02215</name>
</gene>
<dbReference type="EMBL" id="CP032152">
    <property type="protein sequence ID" value="AXY67391.1"/>
    <property type="molecule type" value="Genomic_DNA"/>
</dbReference>
<evidence type="ECO:0000313" key="3">
    <source>
        <dbReference type="Proteomes" id="UP000261812"/>
    </source>
</evidence>
<accession>A0A3B7MDA9</accession>
<organism evidence="2 3">
    <name type="scientific">Thermosynechococcus sichuanensis E542</name>
    <dbReference type="NCBI Taxonomy" id="2016101"/>
    <lineage>
        <taxon>Bacteria</taxon>
        <taxon>Bacillati</taxon>
        <taxon>Cyanobacteriota</taxon>
        <taxon>Cyanophyceae</taxon>
        <taxon>Acaryochloridales</taxon>
        <taxon>Thermosynechococcaceae</taxon>
        <taxon>Thermosynechococcus</taxon>
        <taxon>Thermosynechococcus sichuanensis</taxon>
    </lineage>
</organism>
<sequence length="286" mass="31166">MAKLPFMQPVVVGLALLFGGAIAIVATMQQKQVATPHHPHHDHHSSTATQHHSGGAPNTHAELVNAPTPPPQQATTFTLAIRSHSGEAVTQFERFQEELMHLIIVSDDFQVFQHLHPRYLGDGQFQVTTTLPQGGGYTLIADYKPTGANETVAMIPIAAQGAAPSPPAPTAQTTQVIGTTTVELKLPQPLKAGSAVEVAFRLRDAATQQAVTDLRPYLGEAGHLVILRETTPLKPVDYLHAHAVDRQPKETVRFMTQFPTPGRYKLWAQFQRGEQIVTAPFWVTVN</sequence>
<dbReference type="AlphaFoldDB" id="A0A3B7MDA9"/>
<keyword evidence="3" id="KW-1185">Reference proteome</keyword>
<reference evidence="3" key="1">
    <citation type="submission" date="2018-09" db="EMBL/GenBank/DDBJ databases">
        <title>Complete genome sequence of thermophilic cyanobacteria strain Thermosynechococcus elongatus PKUAC-SCTE542.</title>
        <authorList>
            <person name="Liang Y."/>
            <person name="Tang J."/>
            <person name="Daroch M."/>
        </authorList>
    </citation>
    <scope>NUCLEOTIDE SEQUENCE [LARGE SCALE GENOMIC DNA]</scope>
    <source>
        <strain evidence="3">E542</strain>
    </source>
</reference>
<name>A0A3B7MDA9_9CYAN</name>
<evidence type="ECO:0000313" key="2">
    <source>
        <dbReference type="EMBL" id="AXY67391.1"/>
    </source>
</evidence>
<evidence type="ECO:0008006" key="4">
    <source>
        <dbReference type="Google" id="ProtNLM"/>
    </source>
</evidence>
<proteinExistence type="predicted"/>
<dbReference type="RefSeq" id="WP_181495979.1">
    <property type="nucleotide sequence ID" value="NZ_CP032152.1"/>
</dbReference>
<protein>
    <recommendedName>
        <fullName evidence="4">Secreted protein</fullName>
    </recommendedName>
</protein>
<dbReference type="Proteomes" id="UP000261812">
    <property type="component" value="Chromosome"/>
</dbReference>
<feature type="region of interest" description="Disordered" evidence="1">
    <location>
        <begin position="32"/>
        <end position="73"/>
    </location>
</feature>
<evidence type="ECO:0000256" key="1">
    <source>
        <dbReference type="SAM" id="MobiDB-lite"/>
    </source>
</evidence>